<keyword evidence="9" id="KW-1185">Reference proteome</keyword>
<evidence type="ECO:0000256" key="6">
    <source>
        <dbReference type="SAM" id="SignalP"/>
    </source>
</evidence>
<dbReference type="InterPro" id="IPR006664">
    <property type="entry name" value="OMP_bac"/>
</dbReference>
<comment type="subcellular location">
    <subcellularLocation>
        <location evidence="1">Cell outer membrane</location>
    </subcellularLocation>
</comment>
<dbReference type="Pfam" id="PF00691">
    <property type="entry name" value="OmpA"/>
    <property type="match status" value="1"/>
</dbReference>
<dbReference type="CDD" id="cd07185">
    <property type="entry name" value="OmpA_C-like"/>
    <property type="match status" value="1"/>
</dbReference>
<gene>
    <name evidence="8" type="ORF">C5750_22760</name>
</gene>
<name>A0A2S9JBG4_9HYPH</name>
<dbReference type="Gene3D" id="3.30.1330.60">
    <property type="entry name" value="OmpA-like domain"/>
    <property type="match status" value="1"/>
</dbReference>
<feature type="region of interest" description="Disordered" evidence="5">
    <location>
        <begin position="304"/>
        <end position="331"/>
    </location>
</feature>
<dbReference type="PROSITE" id="PS51123">
    <property type="entry name" value="OMPA_2"/>
    <property type="match status" value="1"/>
</dbReference>
<dbReference type="PANTHER" id="PTHR30329:SF21">
    <property type="entry name" value="LIPOPROTEIN YIAD-RELATED"/>
    <property type="match status" value="1"/>
</dbReference>
<feature type="signal peptide" evidence="6">
    <location>
        <begin position="1"/>
        <end position="26"/>
    </location>
</feature>
<organism evidence="8 9">
    <name type="scientific">Phyllobacterium myrsinacearum</name>
    <dbReference type="NCBI Taxonomy" id="28101"/>
    <lineage>
        <taxon>Bacteria</taxon>
        <taxon>Pseudomonadati</taxon>
        <taxon>Pseudomonadota</taxon>
        <taxon>Alphaproteobacteria</taxon>
        <taxon>Hyphomicrobiales</taxon>
        <taxon>Phyllobacteriaceae</taxon>
        <taxon>Phyllobacterium</taxon>
    </lineage>
</organism>
<evidence type="ECO:0000259" key="7">
    <source>
        <dbReference type="PROSITE" id="PS51123"/>
    </source>
</evidence>
<dbReference type="AlphaFoldDB" id="A0A2S9JBG4"/>
<evidence type="ECO:0000256" key="3">
    <source>
        <dbReference type="ARBA" id="ARBA00023237"/>
    </source>
</evidence>
<dbReference type="PANTHER" id="PTHR30329">
    <property type="entry name" value="STATOR ELEMENT OF FLAGELLAR MOTOR COMPLEX"/>
    <property type="match status" value="1"/>
</dbReference>
<protein>
    <submittedName>
        <fullName evidence="8">Flagellar motor protein MotB</fullName>
    </submittedName>
</protein>
<dbReference type="OrthoDB" id="9814546at2"/>
<dbReference type="PRINTS" id="PR01021">
    <property type="entry name" value="OMPADOMAIN"/>
</dbReference>
<dbReference type="InterPro" id="IPR036737">
    <property type="entry name" value="OmpA-like_sf"/>
</dbReference>
<evidence type="ECO:0000256" key="5">
    <source>
        <dbReference type="SAM" id="MobiDB-lite"/>
    </source>
</evidence>
<proteinExistence type="predicted"/>
<keyword evidence="6" id="KW-0732">Signal</keyword>
<keyword evidence="2 4" id="KW-0472">Membrane</keyword>
<dbReference type="SUPFAM" id="SSF103088">
    <property type="entry name" value="OmpA-like"/>
    <property type="match status" value="1"/>
</dbReference>
<keyword evidence="8" id="KW-0966">Cell projection</keyword>
<feature type="domain" description="OmpA-like" evidence="7">
    <location>
        <begin position="216"/>
        <end position="331"/>
    </location>
</feature>
<dbReference type="InterPro" id="IPR050330">
    <property type="entry name" value="Bact_OuterMem_StrucFunc"/>
</dbReference>
<comment type="caution">
    <text evidence="8">The sequence shown here is derived from an EMBL/GenBank/DDBJ whole genome shotgun (WGS) entry which is preliminary data.</text>
</comment>
<evidence type="ECO:0000256" key="1">
    <source>
        <dbReference type="ARBA" id="ARBA00004442"/>
    </source>
</evidence>
<sequence length="331" mass="36047">MTSKLCSGVFAALMFMAVFIASSAHAADKPGCKDLPGIKRFEGSSIMLCDARNFAEYTLPTGKWVKNEDDSAKSDFASKEALEGRLTQNVYSVPAGPSSAEVFRNYMNDLQSAGYKVLFQAKQADTYQLENVFGEKGPGGQLFGYSPDEARYVAAVKEEGGVKTYIALYVIEFEDGYVPEFDAVKGQVYVRLDSLQVGKLTDEMVVVSASEISKSLDTAGKVLLYGIHFDFNKASIKPESRPSLDEIAKFLKEQPNEKLDVVGHTDNIGGADFNMQLSKARADAVVADLVSTYSVAANRLQAKGEGLQSPVASNDDEAGRAKNRRVELHRQ</sequence>
<feature type="chain" id="PRO_5015443927" evidence="6">
    <location>
        <begin position="27"/>
        <end position="331"/>
    </location>
</feature>
<accession>A0A2S9JBG4</accession>
<keyword evidence="8" id="KW-0282">Flagellum</keyword>
<reference evidence="8 9" key="1">
    <citation type="submission" date="2018-02" db="EMBL/GenBank/DDBJ databases">
        <title>The draft genome of Phyllobacterium myrsinacearum DSM5892.</title>
        <authorList>
            <person name="Li L."/>
            <person name="Liu L."/>
            <person name="Zhang X."/>
            <person name="Wang T."/>
        </authorList>
    </citation>
    <scope>NUCLEOTIDE SEQUENCE [LARGE SCALE GENOMIC DNA]</scope>
    <source>
        <strain evidence="8 9">DSM 5892</strain>
    </source>
</reference>
<evidence type="ECO:0000313" key="8">
    <source>
        <dbReference type="EMBL" id="PRD50146.1"/>
    </source>
</evidence>
<dbReference type="RefSeq" id="WP_105737060.1">
    <property type="nucleotide sequence ID" value="NZ_PVBT01000008.1"/>
</dbReference>
<evidence type="ECO:0000256" key="4">
    <source>
        <dbReference type="PROSITE-ProRule" id="PRU00473"/>
    </source>
</evidence>
<evidence type="ECO:0000256" key="2">
    <source>
        <dbReference type="ARBA" id="ARBA00023136"/>
    </source>
</evidence>
<dbReference type="Proteomes" id="UP000238563">
    <property type="component" value="Unassembled WGS sequence"/>
</dbReference>
<keyword evidence="8" id="KW-0969">Cilium</keyword>
<keyword evidence="3" id="KW-0998">Cell outer membrane</keyword>
<dbReference type="EMBL" id="PVBT01000008">
    <property type="protein sequence ID" value="PRD50146.1"/>
    <property type="molecule type" value="Genomic_DNA"/>
</dbReference>
<feature type="compositionally biased region" description="Basic and acidic residues" evidence="5">
    <location>
        <begin position="317"/>
        <end position="331"/>
    </location>
</feature>
<dbReference type="InterPro" id="IPR006665">
    <property type="entry name" value="OmpA-like"/>
</dbReference>
<dbReference type="GO" id="GO:0009279">
    <property type="term" value="C:cell outer membrane"/>
    <property type="evidence" value="ECO:0007669"/>
    <property type="project" value="UniProtKB-SubCell"/>
</dbReference>
<evidence type="ECO:0000313" key="9">
    <source>
        <dbReference type="Proteomes" id="UP000238563"/>
    </source>
</evidence>